<organism evidence="2 3">
    <name type="scientific">Blastochloris tepida</name>
    <dbReference type="NCBI Taxonomy" id="2233851"/>
    <lineage>
        <taxon>Bacteria</taxon>
        <taxon>Pseudomonadati</taxon>
        <taxon>Pseudomonadota</taxon>
        <taxon>Alphaproteobacteria</taxon>
        <taxon>Hyphomicrobiales</taxon>
        <taxon>Blastochloridaceae</taxon>
        <taxon>Blastochloris</taxon>
    </lineage>
</organism>
<dbReference type="KEGG" id="blag:BLTE_17220"/>
<evidence type="ECO:0000313" key="2">
    <source>
        <dbReference type="EMBL" id="BBF93037.1"/>
    </source>
</evidence>
<name>A0A348G0F4_9HYPH</name>
<gene>
    <name evidence="2" type="ORF">BLTE_17220</name>
</gene>
<dbReference type="AlphaFoldDB" id="A0A348G0F4"/>
<dbReference type="Proteomes" id="UP000266934">
    <property type="component" value="Chromosome"/>
</dbReference>
<feature type="transmembrane region" description="Helical" evidence="1">
    <location>
        <begin position="17"/>
        <end position="37"/>
    </location>
</feature>
<proteinExistence type="predicted"/>
<accession>A0A348G0F4</accession>
<sequence length="94" mass="10268">MIVRGTHGFAPMSDSSFSLIAVAVLVLMLTGMVVVFARRAPWFASFRDPRIGELVAEVKVLRGRINALAEAQDRLLRRLEDADGETSGERAGKP</sequence>
<reference evidence="2 3" key="1">
    <citation type="submission" date="2018-08" db="EMBL/GenBank/DDBJ databases">
        <title>Complete genome sequencing of Blastochloris tepida GI.</title>
        <authorList>
            <person name="Tsukatani Y."/>
            <person name="Mori H."/>
        </authorList>
    </citation>
    <scope>NUCLEOTIDE SEQUENCE [LARGE SCALE GENOMIC DNA]</scope>
    <source>
        <strain evidence="2 3">GI</strain>
    </source>
</reference>
<keyword evidence="1" id="KW-0812">Transmembrane</keyword>
<evidence type="ECO:0000313" key="3">
    <source>
        <dbReference type="Proteomes" id="UP000266934"/>
    </source>
</evidence>
<keyword evidence="1" id="KW-1133">Transmembrane helix</keyword>
<keyword evidence="1" id="KW-0472">Membrane</keyword>
<evidence type="ECO:0000256" key="1">
    <source>
        <dbReference type="SAM" id="Phobius"/>
    </source>
</evidence>
<keyword evidence="3" id="KW-1185">Reference proteome</keyword>
<protein>
    <submittedName>
        <fullName evidence="2">Uncharacterized protein</fullName>
    </submittedName>
</protein>
<dbReference type="EMBL" id="AP018907">
    <property type="protein sequence ID" value="BBF93037.1"/>
    <property type="molecule type" value="Genomic_DNA"/>
</dbReference>